<protein>
    <submittedName>
        <fullName evidence="1">Uncharacterized protein</fullName>
    </submittedName>
</protein>
<keyword evidence="2" id="KW-1185">Reference proteome</keyword>
<proteinExistence type="predicted"/>
<organism evidence="1 2">
    <name type="scientific">Fusarium venenatum</name>
    <dbReference type="NCBI Taxonomy" id="56646"/>
    <lineage>
        <taxon>Eukaryota</taxon>
        <taxon>Fungi</taxon>
        <taxon>Dikarya</taxon>
        <taxon>Ascomycota</taxon>
        <taxon>Pezizomycotina</taxon>
        <taxon>Sordariomycetes</taxon>
        <taxon>Hypocreomycetidae</taxon>
        <taxon>Hypocreales</taxon>
        <taxon>Nectriaceae</taxon>
        <taxon>Fusarium</taxon>
    </lineage>
</organism>
<dbReference type="EMBL" id="LN649231">
    <property type="protein sequence ID" value="CEI69663.1"/>
    <property type="molecule type" value="Genomic_DNA"/>
</dbReference>
<dbReference type="Proteomes" id="UP000245910">
    <property type="component" value="Chromosome III"/>
</dbReference>
<reference evidence="2" key="1">
    <citation type="submission" date="2014-10" db="EMBL/GenBank/DDBJ databases">
        <authorList>
            <person name="King R."/>
        </authorList>
    </citation>
    <scope>NUCLEOTIDE SEQUENCE [LARGE SCALE GENOMIC DNA]</scope>
    <source>
        <strain evidence="2">A3/5</strain>
    </source>
</reference>
<evidence type="ECO:0000313" key="1">
    <source>
        <dbReference type="EMBL" id="CEI69663.1"/>
    </source>
</evidence>
<accession>A0A2L2TMW1</accession>
<dbReference type="RefSeq" id="XP_025593377.1">
    <property type="nucleotide sequence ID" value="XM_025738636.1"/>
</dbReference>
<dbReference type="KEGG" id="fvn:FVRRES_09740"/>
<sequence>MAEPINDDSPITVMEAIRRTASTNNRSPGTIIRHEEQLSTDELLEFIRLFGQERKLHHDSKEGPVTMREWKRFWRRMFHSWNTAYKVNVDVPIRPRILPDLKVLVGVLSRNQAPTNKNSAQPPPSERRQGANVFLSVTIVADDMVDFRWKDARGKLVDRPNVRITVGSCGMAMAMAIEYYDSSLTRAYYSHNNERVIKRVRRLIAHFARESTRIHGMPPPGFDVPILEEPELAAPRAQQLGMHWKEVLKTMEAQRSI</sequence>
<dbReference type="GeneID" id="37261378"/>
<name>A0A2L2TMW1_9HYPO</name>
<evidence type="ECO:0000313" key="2">
    <source>
        <dbReference type="Proteomes" id="UP000245910"/>
    </source>
</evidence>
<dbReference type="AlphaFoldDB" id="A0A2L2TMW1"/>